<comment type="caution">
    <text evidence="2">The sequence shown here is derived from an EMBL/GenBank/DDBJ whole genome shotgun (WGS) entry which is preliminary data.</text>
</comment>
<evidence type="ECO:0000313" key="2">
    <source>
        <dbReference type="EMBL" id="KAK8036802.1"/>
    </source>
</evidence>
<dbReference type="EMBL" id="JAQQWL010000018">
    <property type="protein sequence ID" value="KAK8036802.1"/>
    <property type="molecule type" value="Genomic_DNA"/>
</dbReference>
<evidence type="ECO:0008006" key="4">
    <source>
        <dbReference type="Google" id="ProtNLM"/>
    </source>
</evidence>
<reference evidence="2 3" key="1">
    <citation type="submission" date="2023-01" db="EMBL/GenBank/DDBJ databases">
        <title>Analysis of 21 Apiospora genomes using comparative genomics revels a genus with tremendous synthesis potential of carbohydrate active enzymes and secondary metabolites.</title>
        <authorList>
            <person name="Sorensen T."/>
        </authorList>
    </citation>
    <scope>NUCLEOTIDE SEQUENCE [LARGE SCALE GENOMIC DNA]</scope>
    <source>
        <strain evidence="2 3">CBS 135458</strain>
    </source>
</reference>
<evidence type="ECO:0000313" key="3">
    <source>
        <dbReference type="Proteomes" id="UP001480595"/>
    </source>
</evidence>
<keyword evidence="3" id="KW-1185">Reference proteome</keyword>
<sequence>MPPIPAVLCREAGQDDDGDGIDSLYKQAYNDNIGKGTATSFRVDIEHAVGCQNLQARKNCAHTAECHHEPGMPGISGHVVTLEERAKGYVREPCKVRICGDVDTPYDEDQGKCRRNYEDVQSTHCEWKAQEILDEEVVGEKTYYLISWKPTLVPETEVSTTLLQTWRDKMDNLVAPNRDSVLESHVVLQRCDQWLGTIIGEEVLDGATHYRVQWEPTFEPDSNLVDMAELLKEWKLKLRTRSGRLYMERRRVGDRRKSGRGRSPERRDSTVE</sequence>
<feature type="compositionally biased region" description="Basic and acidic residues" evidence="1">
    <location>
        <begin position="262"/>
        <end position="272"/>
    </location>
</feature>
<dbReference type="GeneID" id="92099771"/>
<organism evidence="2 3">
    <name type="scientific">Apiospora phragmitis</name>
    <dbReference type="NCBI Taxonomy" id="2905665"/>
    <lineage>
        <taxon>Eukaryota</taxon>
        <taxon>Fungi</taxon>
        <taxon>Dikarya</taxon>
        <taxon>Ascomycota</taxon>
        <taxon>Pezizomycotina</taxon>
        <taxon>Sordariomycetes</taxon>
        <taxon>Xylariomycetidae</taxon>
        <taxon>Amphisphaeriales</taxon>
        <taxon>Apiosporaceae</taxon>
        <taxon>Apiospora</taxon>
    </lineage>
</organism>
<dbReference type="RefSeq" id="XP_066707620.1">
    <property type="nucleotide sequence ID" value="XM_066866706.1"/>
</dbReference>
<proteinExistence type="predicted"/>
<protein>
    <recommendedName>
        <fullName evidence="4">Chromo domain-containing protein</fullName>
    </recommendedName>
</protein>
<gene>
    <name evidence="2" type="ORF">PG994_015299</name>
</gene>
<feature type="region of interest" description="Disordered" evidence="1">
    <location>
        <begin position="249"/>
        <end position="272"/>
    </location>
</feature>
<dbReference type="CDD" id="cd00024">
    <property type="entry name" value="CD_CSD"/>
    <property type="match status" value="1"/>
</dbReference>
<name>A0ABR1SRH9_9PEZI</name>
<evidence type="ECO:0000256" key="1">
    <source>
        <dbReference type="SAM" id="MobiDB-lite"/>
    </source>
</evidence>
<accession>A0ABR1SRH9</accession>
<dbReference type="Proteomes" id="UP001480595">
    <property type="component" value="Unassembled WGS sequence"/>
</dbReference>